<keyword evidence="1 3" id="KW-0732">Signal</keyword>
<dbReference type="Gene3D" id="3.40.190.10">
    <property type="entry name" value="Periplasmic binding protein-like II"/>
    <property type="match status" value="2"/>
</dbReference>
<feature type="region of interest" description="Disordered" evidence="2">
    <location>
        <begin position="367"/>
        <end position="388"/>
    </location>
</feature>
<gene>
    <name evidence="4" type="ORF">FRZ00_32345</name>
</gene>
<dbReference type="RefSeq" id="WP_152265971.1">
    <property type="nucleotide sequence ID" value="NZ_VOKX01000127.1"/>
</dbReference>
<dbReference type="PANTHER" id="PTHR30006:SF2">
    <property type="entry name" value="ABC TRANSPORTER SUBSTRATE-BINDING PROTEIN"/>
    <property type="match status" value="1"/>
</dbReference>
<dbReference type="AlphaFoldDB" id="A0A5N5VY99"/>
<evidence type="ECO:0000256" key="1">
    <source>
        <dbReference type="ARBA" id="ARBA00022729"/>
    </source>
</evidence>
<dbReference type="OrthoDB" id="366726at2"/>
<feature type="signal peptide" evidence="3">
    <location>
        <begin position="1"/>
        <end position="25"/>
    </location>
</feature>
<sequence length="388" mass="41860">MKSTRKVWAAAATLGVLAASGVTVAAAAPSASSSAAASSSRTSKSATASEDAQLRKLYKEALAEGGRLVVYAGGDKPGQADYLKNAFLKQFPKMKVDTVVDFSKNHDARLDQQIAEHKVVADVVHLQTLDDFPRWKKEGALEKYKPVGWNKVYDKIKDKDGYYTGLFFIGFANVTATTLGDKAPVEAEDFLKPEFKNKLVFTYPNDDDAVLYYFKQLTDKYGTGYLKKLMAQNPKFVRGTADASAAVGKDGYVANFGSSGSSGGLSKTSIPEKSPWVAWPQTGAILKDAPHKAAAKLYLSWVLSKGYQEKSYGWSARTDVPAPAGRKGIFDYANMNPLGLGEFMGDRTALDRFKAKINLFVGDVKGADPADPEGKLGLYPVDQAGTQG</sequence>
<protein>
    <submittedName>
        <fullName evidence="4">ABC transporter substrate-binding protein</fullName>
    </submittedName>
</protein>
<dbReference type="SUPFAM" id="SSF53850">
    <property type="entry name" value="Periplasmic binding protein-like II"/>
    <property type="match status" value="1"/>
</dbReference>
<feature type="chain" id="PRO_5039056904" evidence="3">
    <location>
        <begin position="26"/>
        <end position="388"/>
    </location>
</feature>
<evidence type="ECO:0000256" key="3">
    <source>
        <dbReference type="SAM" id="SignalP"/>
    </source>
</evidence>
<comment type="caution">
    <text evidence="4">The sequence shown here is derived from an EMBL/GenBank/DDBJ whole genome shotgun (WGS) entry which is preliminary data.</text>
</comment>
<name>A0A5N5VY99_STRMB</name>
<reference evidence="4 5" key="1">
    <citation type="journal article" date="2019" name="Microb. Cell Fact.">
        <title>Exploring novel herbicidin analogues by transcriptional regulator overexpression and MS/MS molecular networking.</title>
        <authorList>
            <person name="Shi Y."/>
            <person name="Gu R."/>
            <person name="Li Y."/>
            <person name="Wang X."/>
            <person name="Ren W."/>
            <person name="Li X."/>
            <person name="Wang L."/>
            <person name="Xie Y."/>
            <person name="Hong B."/>
        </authorList>
    </citation>
    <scope>NUCLEOTIDE SEQUENCE [LARGE SCALE GENOMIC DNA]</scope>
    <source>
        <strain evidence="4 5">US-43</strain>
    </source>
</reference>
<evidence type="ECO:0000313" key="5">
    <source>
        <dbReference type="Proteomes" id="UP000327000"/>
    </source>
</evidence>
<accession>A0A5N5VY99</accession>
<dbReference type="Pfam" id="PF13343">
    <property type="entry name" value="SBP_bac_6"/>
    <property type="match status" value="1"/>
</dbReference>
<proteinExistence type="predicted"/>
<organism evidence="4 5">
    <name type="scientific">Streptomyces mobaraensis</name>
    <name type="common">Streptoverticillium mobaraense</name>
    <dbReference type="NCBI Taxonomy" id="35621"/>
    <lineage>
        <taxon>Bacteria</taxon>
        <taxon>Bacillati</taxon>
        <taxon>Actinomycetota</taxon>
        <taxon>Actinomycetes</taxon>
        <taxon>Kitasatosporales</taxon>
        <taxon>Streptomycetaceae</taxon>
        <taxon>Streptomyces</taxon>
    </lineage>
</organism>
<dbReference type="Proteomes" id="UP000327000">
    <property type="component" value="Unassembled WGS sequence"/>
</dbReference>
<dbReference type="PANTHER" id="PTHR30006">
    <property type="entry name" value="THIAMINE-BINDING PERIPLASMIC PROTEIN-RELATED"/>
    <property type="match status" value="1"/>
</dbReference>
<evidence type="ECO:0000313" key="4">
    <source>
        <dbReference type="EMBL" id="KAB7833819.1"/>
    </source>
</evidence>
<evidence type="ECO:0000256" key="2">
    <source>
        <dbReference type="SAM" id="MobiDB-lite"/>
    </source>
</evidence>
<keyword evidence="5" id="KW-1185">Reference proteome</keyword>
<dbReference type="EMBL" id="VOKX01000127">
    <property type="protein sequence ID" value="KAB7833819.1"/>
    <property type="molecule type" value="Genomic_DNA"/>
</dbReference>